<feature type="domain" description="Vacuolar protein sorting-associated protein 54 C-terminal" evidence="9">
    <location>
        <begin position="712"/>
        <end position="843"/>
    </location>
</feature>
<evidence type="ECO:0000313" key="11">
    <source>
        <dbReference type="EMBL" id="CDH60751.1"/>
    </source>
</evidence>
<dbReference type="AlphaFoldDB" id="A0A068SHI4"/>
<dbReference type="InterPro" id="IPR039745">
    <property type="entry name" value="Vps54"/>
</dbReference>
<keyword evidence="12" id="KW-1185">Reference proteome</keyword>
<protein>
    <recommendedName>
        <fullName evidence="3">Vacuolar protein sorting-associated protein 54</fullName>
    </recommendedName>
</protein>
<evidence type="ECO:0000256" key="8">
    <source>
        <dbReference type="SAM" id="MobiDB-lite"/>
    </source>
</evidence>
<dbReference type="GO" id="GO:0005829">
    <property type="term" value="C:cytosol"/>
    <property type="evidence" value="ECO:0007669"/>
    <property type="project" value="GOC"/>
</dbReference>
<dbReference type="InterPro" id="IPR019515">
    <property type="entry name" value="VPS54_N"/>
</dbReference>
<evidence type="ECO:0000256" key="1">
    <source>
        <dbReference type="ARBA" id="ARBA00004601"/>
    </source>
</evidence>
<feature type="region of interest" description="Disordered" evidence="8">
    <location>
        <begin position="1"/>
        <end position="93"/>
    </location>
</feature>
<evidence type="ECO:0000256" key="4">
    <source>
        <dbReference type="ARBA" id="ARBA00022448"/>
    </source>
</evidence>
<dbReference type="Pfam" id="PF07928">
    <property type="entry name" value="Vps54"/>
    <property type="match status" value="1"/>
</dbReference>
<reference evidence="11" key="1">
    <citation type="submission" date="2013-08" db="EMBL/GenBank/DDBJ databases">
        <title>Gene expansion shapes genome architecture in the human pathogen Lichtheimia corymbifera: an evolutionary genomics analysis in the ancient terrestrial Mucorales (Mucoromycotina).</title>
        <authorList>
            <person name="Schwartze V.U."/>
            <person name="Winter S."/>
            <person name="Shelest E."/>
            <person name="Marcet-Houben M."/>
            <person name="Horn F."/>
            <person name="Wehner S."/>
            <person name="Hoffmann K."/>
            <person name="Riege K."/>
            <person name="Sammeth M."/>
            <person name="Nowrousian M."/>
            <person name="Valiante V."/>
            <person name="Linde J."/>
            <person name="Jacobsen I.D."/>
            <person name="Marz M."/>
            <person name="Brakhage A.A."/>
            <person name="Gabaldon T."/>
            <person name="Bocker S."/>
            <person name="Voigt K."/>
        </authorList>
    </citation>
    <scope>NUCLEOTIDE SEQUENCE [LARGE SCALE GENOMIC DNA]</scope>
    <source>
        <strain evidence="11">FSU 9682</strain>
    </source>
</reference>
<feature type="domain" description="Vacuolar protein sorting-associated protein 54 N-terminal" evidence="10">
    <location>
        <begin position="244"/>
        <end position="435"/>
    </location>
</feature>
<dbReference type="VEuPathDB" id="FungiDB:LCOR_11530.1"/>
<dbReference type="GO" id="GO:0006896">
    <property type="term" value="P:Golgi to vacuole transport"/>
    <property type="evidence" value="ECO:0007669"/>
    <property type="project" value="TreeGrafter"/>
</dbReference>
<keyword evidence="4" id="KW-0813">Transport</keyword>
<keyword evidence="7" id="KW-0175">Coiled coil</keyword>
<evidence type="ECO:0000256" key="2">
    <source>
        <dbReference type="ARBA" id="ARBA00009150"/>
    </source>
</evidence>
<keyword evidence="6" id="KW-0333">Golgi apparatus</keyword>
<dbReference type="Pfam" id="PF10475">
    <property type="entry name" value="Vps54_N"/>
    <property type="match status" value="1"/>
</dbReference>
<dbReference type="OrthoDB" id="10259024at2759"/>
<keyword evidence="5" id="KW-0653">Protein transport</keyword>
<dbReference type="GO" id="GO:0019905">
    <property type="term" value="F:syntaxin binding"/>
    <property type="evidence" value="ECO:0007669"/>
    <property type="project" value="TreeGrafter"/>
</dbReference>
<dbReference type="GO" id="GO:0000938">
    <property type="term" value="C:GARP complex"/>
    <property type="evidence" value="ECO:0007669"/>
    <property type="project" value="InterPro"/>
</dbReference>
<evidence type="ECO:0000256" key="5">
    <source>
        <dbReference type="ARBA" id="ARBA00022927"/>
    </source>
</evidence>
<evidence type="ECO:0000313" key="12">
    <source>
        <dbReference type="Proteomes" id="UP000027586"/>
    </source>
</evidence>
<dbReference type="EMBL" id="CBTN010000105">
    <property type="protein sequence ID" value="CDH60751.1"/>
    <property type="molecule type" value="Genomic_DNA"/>
</dbReference>
<evidence type="ECO:0000259" key="10">
    <source>
        <dbReference type="Pfam" id="PF10475"/>
    </source>
</evidence>
<comment type="similarity">
    <text evidence="2">Belongs to the VPS54 family.</text>
</comment>
<proteinExistence type="inferred from homology"/>
<dbReference type="Proteomes" id="UP000027586">
    <property type="component" value="Unassembled WGS sequence"/>
</dbReference>
<dbReference type="Gene3D" id="6.10.250.860">
    <property type="match status" value="1"/>
</dbReference>
<gene>
    <name evidence="11" type="ORF">LCOR_11530.1</name>
</gene>
<evidence type="ECO:0000256" key="7">
    <source>
        <dbReference type="ARBA" id="ARBA00023054"/>
    </source>
</evidence>
<comment type="subcellular location">
    <subcellularLocation>
        <location evidence="1">Golgi apparatus</location>
        <location evidence="1">trans-Golgi network</location>
    </subcellularLocation>
</comment>
<organism evidence="11 12">
    <name type="scientific">Lichtheimia corymbifera JMRC:FSU:9682</name>
    <dbReference type="NCBI Taxonomy" id="1263082"/>
    <lineage>
        <taxon>Eukaryota</taxon>
        <taxon>Fungi</taxon>
        <taxon>Fungi incertae sedis</taxon>
        <taxon>Mucoromycota</taxon>
        <taxon>Mucoromycotina</taxon>
        <taxon>Mucoromycetes</taxon>
        <taxon>Mucorales</taxon>
        <taxon>Lichtheimiaceae</taxon>
        <taxon>Lichtheimia</taxon>
    </lineage>
</organism>
<evidence type="ECO:0000259" key="9">
    <source>
        <dbReference type="Pfam" id="PF07928"/>
    </source>
</evidence>
<accession>A0A068SHI4</accession>
<evidence type="ECO:0000256" key="3">
    <source>
        <dbReference type="ARBA" id="ARBA00017665"/>
    </source>
</evidence>
<dbReference type="GO" id="GO:0042147">
    <property type="term" value="P:retrograde transport, endosome to Golgi"/>
    <property type="evidence" value="ECO:0007669"/>
    <property type="project" value="InterPro"/>
</dbReference>
<name>A0A068SHI4_9FUNG</name>
<dbReference type="PANTHER" id="PTHR12965">
    <property type="entry name" value="VACUOLAR PROTEIN SORTING 54"/>
    <property type="match status" value="1"/>
</dbReference>
<dbReference type="Gene3D" id="1.20.1280.130">
    <property type="match status" value="1"/>
</dbReference>
<dbReference type="STRING" id="1263082.A0A068SHI4"/>
<feature type="compositionally biased region" description="Polar residues" evidence="8">
    <location>
        <begin position="21"/>
        <end position="46"/>
    </location>
</feature>
<evidence type="ECO:0000256" key="6">
    <source>
        <dbReference type="ARBA" id="ARBA00023034"/>
    </source>
</evidence>
<comment type="caution">
    <text evidence="11">The sequence shown here is derived from an EMBL/GenBank/DDBJ whole genome shotgun (WGS) entry which is preliminary data.</text>
</comment>
<dbReference type="InterPro" id="IPR012501">
    <property type="entry name" value="Vps54_C"/>
</dbReference>
<sequence>MQPRSHAGTPEQDDKKHNHYRSSSWTPSTKHSLPSTAWPSPSSVASPISELPRSPRLAQHARERSWHYGITPTATASGGGSAPLYGRPFPRSRHQRQYSSYSNYSSMSDTDLPWTTADIGFNAISGVLNDPANRTPTFTRPSKADVPPAPHVSIPKPKLSDFNEYLSEIEPLFEQYQQNRRDQTEHEMMTTPDTTTTTTAALDVPAAERSGRNPYGQVLSSESLIMDETDSSASHIIEQLVPLDTVPDVFFDPEFTLENPRTFDMVYEGSDITGNLSLLQEKLPYYLDTVEQHLVREIDKRSDSFFEASSNLQALHQETLECVDQIRSLRDMMQSIQKSACDDGLQVTRLQIRQRNLEHLYTSIRAVKDIIESQHEIQKLVSQGNYFEALDLINQTRTKKQQINGNIHALGSISSQLDEMESTIGNTMQQDFLSILLSDISYHQETAESTISLTESPPEKIELQEDVDLRQSLEPSVKGLLRTDTLKTTLDDYQQYLLREVKSIVRQRYPTTNEDDSAVARQLRTMPFDSFFRMLVDVMTALLKVILRVVVHQHTLISLVPEDSKRLAMDIVFTAADSAHAQCAKLLSFRSEQNARLNPHDFYRLLAVSRGFIQNSDTLCFGRACLGLRGTLLSQQKAFVENFHMERMKQQLQLIDNEPWVVSEVPADFQDIVDRICSNTPIKDVTAMVNNTNDKNTDTKTSSSKRLIVDGKSYFVVGCSLLMIKLLEDYLKCTAGLENMATDVMQKLFELLKLFNARICQAILGAGAMKTAGLKNISAKHLALASQSISIMTALIPALKRGVERYLPPKHTVLLNEFDRTIADYDEHRREIYAKLVSIMQERLLYHIQAMNDIDWDAAGHDNTDDQHVNVYMEVLVKETLTLHKVLNKYLSHSELHDIMVDIFALFNKQLSQDIRKLPIHTESGKSRLSKDVTYFIRRLSSLPGIDPPSKDIVDVVDSISIEPSSS</sequence>
<dbReference type="PANTHER" id="PTHR12965:SF0">
    <property type="entry name" value="VACUOLAR PROTEIN SORTING-ASSOCIATED PROTEIN 54"/>
    <property type="match status" value="1"/>
</dbReference>
<dbReference type="GO" id="GO:0015031">
    <property type="term" value="P:protein transport"/>
    <property type="evidence" value="ECO:0007669"/>
    <property type="project" value="UniProtKB-KW"/>
</dbReference>